<dbReference type="CDD" id="cd00303">
    <property type="entry name" value="retropepsin_like"/>
    <property type="match status" value="1"/>
</dbReference>
<dbReference type="EMBL" id="QJKJ01001894">
    <property type="protein sequence ID" value="RDY05369.1"/>
    <property type="molecule type" value="Genomic_DNA"/>
</dbReference>
<dbReference type="AlphaFoldDB" id="A0A371HRG0"/>
<name>A0A371HRG0_MUCPR</name>
<comment type="caution">
    <text evidence="2">The sequence shown here is derived from an EMBL/GenBank/DDBJ whole genome shotgun (WGS) entry which is preliminary data.</text>
</comment>
<feature type="compositionally biased region" description="Basic and acidic residues" evidence="1">
    <location>
        <begin position="149"/>
        <end position="163"/>
    </location>
</feature>
<evidence type="ECO:0008006" key="4">
    <source>
        <dbReference type="Google" id="ProtNLM"/>
    </source>
</evidence>
<dbReference type="InterPro" id="IPR021109">
    <property type="entry name" value="Peptidase_aspartic_dom_sf"/>
</dbReference>
<feature type="compositionally biased region" description="Basic and acidic residues" evidence="1">
    <location>
        <begin position="171"/>
        <end position="208"/>
    </location>
</feature>
<dbReference type="PANTHER" id="PTHR35046:SF26">
    <property type="entry name" value="RNA-DIRECTED DNA POLYMERASE"/>
    <property type="match status" value="1"/>
</dbReference>
<dbReference type="Gene3D" id="2.40.70.10">
    <property type="entry name" value="Acid Proteases"/>
    <property type="match status" value="1"/>
</dbReference>
<proteinExistence type="predicted"/>
<evidence type="ECO:0000313" key="2">
    <source>
        <dbReference type="EMBL" id="RDY05369.1"/>
    </source>
</evidence>
<protein>
    <recommendedName>
        <fullName evidence="4">Asp_protease_2 domain-containing protein</fullName>
    </recommendedName>
</protein>
<evidence type="ECO:0000313" key="3">
    <source>
        <dbReference type="Proteomes" id="UP000257109"/>
    </source>
</evidence>
<organism evidence="2 3">
    <name type="scientific">Mucuna pruriens</name>
    <name type="common">Velvet bean</name>
    <name type="synonym">Dolichos pruriens</name>
    <dbReference type="NCBI Taxonomy" id="157652"/>
    <lineage>
        <taxon>Eukaryota</taxon>
        <taxon>Viridiplantae</taxon>
        <taxon>Streptophyta</taxon>
        <taxon>Embryophyta</taxon>
        <taxon>Tracheophyta</taxon>
        <taxon>Spermatophyta</taxon>
        <taxon>Magnoliopsida</taxon>
        <taxon>eudicotyledons</taxon>
        <taxon>Gunneridae</taxon>
        <taxon>Pentapetalae</taxon>
        <taxon>rosids</taxon>
        <taxon>fabids</taxon>
        <taxon>Fabales</taxon>
        <taxon>Fabaceae</taxon>
        <taxon>Papilionoideae</taxon>
        <taxon>50 kb inversion clade</taxon>
        <taxon>NPAAA clade</taxon>
        <taxon>indigoferoid/millettioid clade</taxon>
        <taxon>Phaseoleae</taxon>
        <taxon>Mucuna</taxon>
    </lineage>
</organism>
<dbReference type="Proteomes" id="UP000257109">
    <property type="component" value="Unassembled WGS sequence"/>
</dbReference>
<accession>A0A371HRG0</accession>
<evidence type="ECO:0000256" key="1">
    <source>
        <dbReference type="SAM" id="MobiDB-lite"/>
    </source>
</evidence>
<keyword evidence="3" id="KW-1185">Reference proteome</keyword>
<feature type="non-terminal residue" evidence="2">
    <location>
        <position position="1"/>
    </location>
</feature>
<dbReference type="OrthoDB" id="1747743at2759"/>
<gene>
    <name evidence="2" type="ORF">CR513_10808</name>
</gene>
<sequence>MRSLMSTQVGEDDDSHGENIFHSRCHVTGKLCSIIIDGGSYINVASSRLVQKLKLPTLSYPKPYKLQWLNSEGELMITKQVSLAFVLGKYKDEVLCDVLPMEATHIVLGRPWEYDRKVTHNGVTNIFTFFHRGEKVILKPLSLKNMNKDQIKMKMRREKEKGKNEKRRKEKNKEEKRKEDVASKVTMHPKDSKRPKKNIDKKVRREGSEEGVIGSKGTIIFVIN</sequence>
<feature type="region of interest" description="Disordered" evidence="1">
    <location>
        <begin position="149"/>
        <end position="210"/>
    </location>
</feature>
<dbReference type="PANTHER" id="PTHR35046">
    <property type="entry name" value="ZINC KNUCKLE (CCHC-TYPE) FAMILY PROTEIN"/>
    <property type="match status" value="1"/>
</dbReference>
<reference evidence="2" key="1">
    <citation type="submission" date="2018-05" db="EMBL/GenBank/DDBJ databases">
        <title>Draft genome of Mucuna pruriens seed.</title>
        <authorList>
            <person name="Nnadi N.E."/>
            <person name="Vos R."/>
            <person name="Hasami M.H."/>
            <person name="Devisetty U.K."/>
            <person name="Aguiy J.C."/>
        </authorList>
    </citation>
    <scope>NUCLEOTIDE SEQUENCE [LARGE SCALE GENOMIC DNA]</scope>
    <source>
        <strain evidence="2">JCA_2017</strain>
    </source>
</reference>